<feature type="transmembrane region" description="Helical" evidence="5">
    <location>
        <begin position="262"/>
        <end position="282"/>
    </location>
</feature>
<evidence type="ECO:0000256" key="3">
    <source>
        <dbReference type="ARBA" id="ARBA00022989"/>
    </source>
</evidence>
<evidence type="ECO:0000313" key="10">
    <source>
        <dbReference type="Proteomes" id="UP000659061"/>
    </source>
</evidence>
<evidence type="ECO:0000256" key="2">
    <source>
        <dbReference type="ARBA" id="ARBA00022692"/>
    </source>
</evidence>
<keyword evidence="9" id="KW-1185">Reference proteome</keyword>
<feature type="transmembrane region" description="Helical" evidence="5">
    <location>
        <begin position="134"/>
        <end position="154"/>
    </location>
</feature>
<dbReference type="AlphaFoldDB" id="A0A8I0KLX6"/>
<feature type="transmembrane region" description="Helical" evidence="5">
    <location>
        <begin position="103"/>
        <end position="122"/>
    </location>
</feature>
<proteinExistence type="predicted"/>
<feature type="transmembrane region" description="Helical" evidence="5">
    <location>
        <begin position="192"/>
        <end position="211"/>
    </location>
</feature>
<evidence type="ECO:0000256" key="1">
    <source>
        <dbReference type="ARBA" id="ARBA00004141"/>
    </source>
</evidence>
<evidence type="ECO:0000313" key="8">
    <source>
        <dbReference type="EMBL" id="NYI36997.1"/>
    </source>
</evidence>
<feature type="transmembrane region" description="Helical" evidence="5">
    <location>
        <begin position="404"/>
        <end position="422"/>
    </location>
</feature>
<keyword evidence="2 5" id="KW-0812">Transmembrane</keyword>
<dbReference type="GO" id="GO:0016874">
    <property type="term" value="F:ligase activity"/>
    <property type="evidence" value="ECO:0007669"/>
    <property type="project" value="UniProtKB-KW"/>
</dbReference>
<feature type="transmembrane region" description="Helical" evidence="5">
    <location>
        <begin position="78"/>
        <end position="97"/>
    </location>
</feature>
<organism evidence="7 10">
    <name type="scientific">Aeromicrobium tamlense</name>
    <dbReference type="NCBI Taxonomy" id="375541"/>
    <lineage>
        <taxon>Bacteria</taxon>
        <taxon>Bacillati</taxon>
        <taxon>Actinomycetota</taxon>
        <taxon>Actinomycetes</taxon>
        <taxon>Propionibacteriales</taxon>
        <taxon>Nocardioidaceae</taxon>
        <taxon>Aeromicrobium</taxon>
    </lineage>
</organism>
<dbReference type="EMBL" id="JACWMT010000001">
    <property type="protein sequence ID" value="MBD1269094.1"/>
    <property type="molecule type" value="Genomic_DNA"/>
</dbReference>
<dbReference type="PANTHER" id="PTHR37422">
    <property type="entry name" value="TEICHURONIC ACID BIOSYNTHESIS PROTEIN TUAE"/>
    <property type="match status" value="1"/>
</dbReference>
<dbReference type="GO" id="GO:0016020">
    <property type="term" value="C:membrane"/>
    <property type="evidence" value="ECO:0007669"/>
    <property type="project" value="UniProtKB-SubCell"/>
</dbReference>
<dbReference type="Pfam" id="PF04932">
    <property type="entry name" value="Wzy_C"/>
    <property type="match status" value="1"/>
</dbReference>
<dbReference type="Proteomes" id="UP000587211">
    <property type="component" value="Unassembled WGS sequence"/>
</dbReference>
<dbReference type="InterPro" id="IPR007016">
    <property type="entry name" value="O-antigen_ligase-rel_domated"/>
</dbReference>
<accession>A0A8I0KLX6</accession>
<reference evidence="7" key="2">
    <citation type="submission" date="2020-09" db="EMBL/GenBank/DDBJ databases">
        <title>Novel species in genus Aeromicrobium.</title>
        <authorList>
            <person name="Zhang G."/>
        </authorList>
    </citation>
    <scope>NUCLEOTIDE SEQUENCE</scope>
    <source>
        <strain evidence="7">SSW1-57</strain>
    </source>
</reference>
<dbReference type="EMBL" id="JACBZN010000001">
    <property type="protein sequence ID" value="NYI36997.1"/>
    <property type="molecule type" value="Genomic_DNA"/>
</dbReference>
<feature type="domain" description="O-antigen ligase-related" evidence="6">
    <location>
        <begin position="226"/>
        <end position="352"/>
    </location>
</feature>
<reference evidence="8 9" key="1">
    <citation type="submission" date="2020-07" db="EMBL/GenBank/DDBJ databases">
        <title>Sequencing the genomes of 1000 actinobacteria strains.</title>
        <authorList>
            <person name="Klenk H.-P."/>
        </authorList>
    </citation>
    <scope>NUCLEOTIDE SEQUENCE [LARGE SCALE GENOMIC DNA]</scope>
    <source>
        <strain evidence="8 9">DSM 19087</strain>
    </source>
</reference>
<name>A0A8I0KLX6_9ACTN</name>
<evidence type="ECO:0000313" key="9">
    <source>
        <dbReference type="Proteomes" id="UP000587211"/>
    </source>
</evidence>
<keyword evidence="4 5" id="KW-0472">Membrane</keyword>
<gene>
    <name evidence="8" type="ORF">BJ975_000372</name>
    <name evidence="7" type="ORF">IDH50_02505</name>
</gene>
<dbReference type="Proteomes" id="UP000659061">
    <property type="component" value="Unassembled WGS sequence"/>
</dbReference>
<evidence type="ECO:0000256" key="4">
    <source>
        <dbReference type="ARBA" id="ARBA00023136"/>
    </source>
</evidence>
<evidence type="ECO:0000259" key="6">
    <source>
        <dbReference type="Pfam" id="PF04932"/>
    </source>
</evidence>
<sequence>MSSTVRTPARMDSVTWLLLYLTVLYAIPSRLVVPALGSAGSPSMLVGLVSLGGWALYQVGRTTSQSHPREVLPVRRALFGFVTCVAITYVVAMSRPIDFDEISPVNVAMAVTLSWTGTLLVAHDGISTMERARTLATALAWAGGLMAFLGLMQVVTSDPIINRISIPGLSAAEFQIFTRGETIRPSGTATHPIEYGVIMAMLLPFTLHAAFHTTHDRRLLQWIPTLMVGVTIALTFSRSAYVSAAVAAAVLVVGWPRQRRRLFLAGALAMAVVLFAAVPRLFGTIQSLFRNVGTDPSITSRTDSYEIAWAFITQSPAFGRGLGSFLPKYRIFDNQYLLLMVSIGLVGTAAFLLLALAGLWVSLRVRLLARDEDTRDLGLSLLAAIAAGATGMALFDSFAFPMTMGTYFLLLGMAGAVHRIVVLEPRRPDPSLVPTGSTVTHPLRVLRRAVARRLRRRWARQVRASRPGPPPGP</sequence>
<keyword evidence="3 5" id="KW-1133">Transmembrane helix</keyword>
<feature type="transmembrane region" description="Helical" evidence="5">
    <location>
        <begin position="231"/>
        <end position="255"/>
    </location>
</feature>
<evidence type="ECO:0000313" key="7">
    <source>
        <dbReference type="EMBL" id="MBD1269094.1"/>
    </source>
</evidence>
<protein>
    <submittedName>
        <fullName evidence="7 8">O-antigen ligase</fullName>
    </submittedName>
</protein>
<dbReference type="InterPro" id="IPR051533">
    <property type="entry name" value="WaaL-like"/>
</dbReference>
<feature type="transmembrane region" description="Helical" evidence="5">
    <location>
        <begin position="36"/>
        <end position="57"/>
    </location>
</feature>
<feature type="transmembrane region" description="Helical" evidence="5">
    <location>
        <begin position="336"/>
        <end position="365"/>
    </location>
</feature>
<comment type="subcellular location">
    <subcellularLocation>
        <location evidence="1">Membrane</location>
        <topology evidence="1">Multi-pass membrane protein</topology>
    </subcellularLocation>
</comment>
<keyword evidence="7" id="KW-0436">Ligase</keyword>
<comment type="caution">
    <text evidence="7">The sequence shown here is derived from an EMBL/GenBank/DDBJ whole genome shotgun (WGS) entry which is preliminary data.</text>
</comment>
<evidence type="ECO:0000256" key="5">
    <source>
        <dbReference type="SAM" id="Phobius"/>
    </source>
</evidence>
<feature type="transmembrane region" description="Helical" evidence="5">
    <location>
        <begin position="377"/>
        <end position="398"/>
    </location>
</feature>
<dbReference type="RefSeq" id="WP_179423110.1">
    <property type="nucleotide sequence ID" value="NZ_BAAAMP010000002.1"/>
</dbReference>
<dbReference type="PANTHER" id="PTHR37422:SF23">
    <property type="entry name" value="TEICHURONIC ACID BIOSYNTHESIS PROTEIN TUAE"/>
    <property type="match status" value="1"/>
</dbReference>